<dbReference type="PROSITE" id="PS51172">
    <property type="entry name" value="CBM3"/>
    <property type="match status" value="1"/>
</dbReference>
<dbReference type="InterPro" id="IPR008965">
    <property type="entry name" value="CBM2/CBM3_carb-bd_dom_sf"/>
</dbReference>
<evidence type="ECO:0000313" key="4">
    <source>
        <dbReference type="Proteomes" id="UP000481109"/>
    </source>
</evidence>
<evidence type="ECO:0000259" key="1">
    <source>
        <dbReference type="PROSITE" id="PS51172"/>
    </source>
</evidence>
<dbReference type="SUPFAM" id="SSF49384">
    <property type="entry name" value="Carbohydrate-binding domain"/>
    <property type="match status" value="1"/>
</dbReference>
<keyword evidence="3" id="KW-0378">Hydrolase</keyword>
<dbReference type="Pfam" id="PF00942">
    <property type="entry name" value="CBM_3"/>
    <property type="match status" value="1"/>
</dbReference>
<dbReference type="RefSeq" id="WP_165336985.1">
    <property type="nucleotide sequence ID" value="NZ_JAAKZW010000358.1"/>
</dbReference>
<dbReference type="GO" id="GO:0004553">
    <property type="term" value="F:hydrolase activity, hydrolyzing O-glycosyl compounds"/>
    <property type="evidence" value="ECO:0007669"/>
    <property type="project" value="InterPro"/>
</dbReference>
<gene>
    <name evidence="3" type="ORF">G6045_38970</name>
</gene>
<evidence type="ECO:0000313" key="3">
    <source>
        <dbReference type="EMBL" id="NGO81597.1"/>
    </source>
</evidence>
<dbReference type="AlphaFoldDB" id="A0A6G4XXR3"/>
<feature type="domain" description="GH16" evidence="2">
    <location>
        <begin position="190"/>
        <end position="450"/>
    </location>
</feature>
<comment type="caution">
    <text evidence="3">The sequence shown here is derived from an EMBL/GenBank/DDBJ whole genome shotgun (WGS) entry which is preliminary data.</text>
</comment>
<dbReference type="CDD" id="cd00413">
    <property type="entry name" value="Glyco_hydrolase_16"/>
    <property type="match status" value="1"/>
</dbReference>
<dbReference type="Gene3D" id="2.60.40.710">
    <property type="entry name" value="Endoglucanase-like"/>
    <property type="match status" value="1"/>
</dbReference>
<dbReference type="Gene3D" id="2.60.120.200">
    <property type="match status" value="1"/>
</dbReference>
<sequence length="476" mass="52178">MATSRRRRPQGRSRIGKVFKTLLVLAVLAGAGFAAKPLYNHFNPDEPDLTVRYRTETKAESDAARPWLEVLNTSDKPLPLSEVKLRYYFTAEDDASYAFNCVEAHIGCSNLSGTIVAMDKPSEKADHYLELGFSDKSGTVAPGGNSKGLELQLFRTDHKPLQQDDDWSFDATKSAYAESEQIAAYRQGKLAWGEEPDGGTGTTEAGGFAELPAGAVFDNFNYQGPKDTALFKHNWLVRSSEGGPGVEDTWEAGGISFPGAKDAVDGQVLNLRASTDGTTSGTSQSAIGTRNGTFRAGTYAARVKFADKPASGKNGDPIQQTFFTIGGKGAKYSELDFEYMPNGGWGAPGPRLTTTTWRNDNLEDIGARVTREHDKRLGGWHTMLIVVDKDGVTYSMDGKTLYRSSKSYVPRSDMHINFNTWFVDLDKPLSGERVWDMQIDWMYQVADQTLTAEEAEQAAESFKEGGVGYFDTSKSD</sequence>
<dbReference type="GO" id="GO:0030248">
    <property type="term" value="F:cellulose binding"/>
    <property type="evidence" value="ECO:0007669"/>
    <property type="project" value="InterPro"/>
</dbReference>
<proteinExistence type="predicted"/>
<feature type="domain" description="CBM3" evidence="1">
    <location>
        <begin position="44"/>
        <end position="197"/>
    </location>
</feature>
<accession>A0A6G4XXR3</accession>
<dbReference type="SMART" id="SM01067">
    <property type="entry name" value="CBM_3"/>
    <property type="match status" value="1"/>
</dbReference>
<dbReference type="InterPro" id="IPR036966">
    <property type="entry name" value="CBM3_sf"/>
</dbReference>
<dbReference type="SUPFAM" id="SSF49899">
    <property type="entry name" value="Concanavalin A-like lectins/glucanases"/>
    <property type="match status" value="1"/>
</dbReference>
<protein>
    <submittedName>
        <fullName evidence="3">Family 16 glycosylhydrolase</fullName>
    </submittedName>
</protein>
<reference evidence="3 4" key="1">
    <citation type="submission" date="2020-02" db="EMBL/GenBank/DDBJ databases">
        <title>Whole-genome analyses of novel actinobacteria.</title>
        <authorList>
            <person name="Sahin N."/>
            <person name="Tokatli A."/>
        </authorList>
    </citation>
    <scope>NUCLEOTIDE SEQUENCE [LARGE SCALE GENOMIC DNA]</scope>
    <source>
        <strain evidence="3 4">YC504</strain>
    </source>
</reference>
<dbReference type="InterPro" id="IPR001956">
    <property type="entry name" value="CBM3"/>
</dbReference>
<organism evidence="3 4">
    <name type="scientific">Streptomyces mesophilus</name>
    <dbReference type="NCBI Taxonomy" id="1775132"/>
    <lineage>
        <taxon>Bacteria</taxon>
        <taxon>Bacillati</taxon>
        <taxon>Actinomycetota</taxon>
        <taxon>Actinomycetes</taxon>
        <taxon>Kitasatosporales</taxon>
        <taxon>Streptomycetaceae</taxon>
        <taxon>Streptomyces</taxon>
    </lineage>
</organism>
<evidence type="ECO:0000259" key="2">
    <source>
        <dbReference type="PROSITE" id="PS51762"/>
    </source>
</evidence>
<dbReference type="InterPro" id="IPR000757">
    <property type="entry name" value="Beta-glucanase-like"/>
</dbReference>
<dbReference type="InterPro" id="IPR013320">
    <property type="entry name" value="ConA-like_dom_sf"/>
</dbReference>
<dbReference type="PROSITE" id="PS51762">
    <property type="entry name" value="GH16_2"/>
    <property type="match status" value="1"/>
</dbReference>
<keyword evidence="4" id="KW-1185">Reference proteome</keyword>
<name>A0A6G4XXR3_9ACTN</name>
<dbReference type="EMBL" id="JAAKZW010000358">
    <property type="protein sequence ID" value="NGO81597.1"/>
    <property type="molecule type" value="Genomic_DNA"/>
</dbReference>
<dbReference type="GO" id="GO:0005975">
    <property type="term" value="P:carbohydrate metabolic process"/>
    <property type="evidence" value="ECO:0007669"/>
    <property type="project" value="InterPro"/>
</dbReference>
<dbReference type="Proteomes" id="UP000481109">
    <property type="component" value="Unassembled WGS sequence"/>
</dbReference>